<protein>
    <recommendedName>
        <fullName evidence="2">Biotin transporter</fullName>
    </recommendedName>
</protein>
<keyword evidence="3" id="KW-1133">Transmembrane helix</keyword>
<feature type="transmembrane region" description="Helical" evidence="3">
    <location>
        <begin position="116"/>
        <end position="137"/>
    </location>
</feature>
<proteinExistence type="inferred from homology"/>
<evidence type="ECO:0000313" key="5">
    <source>
        <dbReference type="Proteomes" id="UP000261011"/>
    </source>
</evidence>
<feature type="transmembrane region" description="Helical" evidence="3">
    <location>
        <begin position="157"/>
        <end position="179"/>
    </location>
</feature>
<sequence length="188" mass="20144">MSKIKNKMTTQDLVQTALMAALIAIGAFITIPLGPVPFTMQNFFIFMAGLLLIPKLAGLSVLIYVLIGLIGLPVFAGFTGGPQMIFAPTFGFLISFIIAAVLISKLAYGEKSFIKILGVLILAEVVFYAIGLPYMYMVLTKVNGTPMTFKSTLAVGMFPFLGPDLLKAVIAALIAPKILDSLNHAKVK</sequence>
<dbReference type="AlphaFoldDB" id="A0A3E2TH27"/>
<feature type="transmembrane region" description="Helical" evidence="3">
    <location>
        <begin position="37"/>
        <end position="54"/>
    </location>
</feature>
<name>A0A3E2TH27_9FIRM</name>
<organism evidence="4 5">
    <name type="scientific">Anaerococcus nagyae</name>
    <dbReference type="NCBI Taxonomy" id="1755241"/>
    <lineage>
        <taxon>Bacteria</taxon>
        <taxon>Bacillati</taxon>
        <taxon>Bacillota</taxon>
        <taxon>Tissierellia</taxon>
        <taxon>Tissierellales</taxon>
        <taxon>Peptoniphilaceae</taxon>
        <taxon>Anaerococcus</taxon>
    </lineage>
</organism>
<evidence type="ECO:0000256" key="1">
    <source>
        <dbReference type="ARBA" id="ARBA00010692"/>
    </source>
</evidence>
<dbReference type="Pfam" id="PF02632">
    <property type="entry name" value="BioY"/>
    <property type="match status" value="1"/>
</dbReference>
<comment type="subcellular location">
    <subcellularLocation>
        <location evidence="2">Cell membrane</location>
        <topology evidence="2">Multi-pass membrane protein</topology>
    </subcellularLocation>
</comment>
<keyword evidence="3" id="KW-0812">Transmembrane</keyword>
<dbReference type="Proteomes" id="UP000261011">
    <property type="component" value="Unassembled WGS sequence"/>
</dbReference>
<dbReference type="Gene3D" id="1.10.1760.20">
    <property type="match status" value="1"/>
</dbReference>
<dbReference type="EMBL" id="QVEU01000009">
    <property type="protein sequence ID" value="RGB74697.1"/>
    <property type="molecule type" value="Genomic_DNA"/>
</dbReference>
<keyword evidence="2" id="KW-1003">Cell membrane</keyword>
<evidence type="ECO:0000256" key="3">
    <source>
        <dbReference type="SAM" id="Phobius"/>
    </source>
</evidence>
<dbReference type="InterPro" id="IPR003784">
    <property type="entry name" value="BioY"/>
</dbReference>
<dbReference type="PANTHER" id="PTHR34295">
    <property type="entry name" value="BIOTIN TRANSPORTER BIOY"/>
    <property type="match status" value="1"/>
</dbReference>
<reference evidence="4 5" key="1">
    <citation type="submission" date="2018-08" db="EMBL/GenBank/DDBJ databases">
        <title>A genome reference for cultivated species of the human gut microbiota.</title>
        <authorList>
            <person name="Zou Y."/>
            <person name="Xue W."/>
            <person name="Luo G."/>
        </authorList>
    </citation>
    <scope>NUCLEOTIDE SEQUENCE [LARGE SCALE GENOMIC DNA]</scope>
    <source>
        <strain evidence="4 5">OF01-3</strain>
    </source>
</reference>
<feature type="transmembrane region" description="Helical" evidence="3">
    <location>
        <begin position="85"/>
        <end position="104"/>
    </location>
</feature>
<comment type="similarity">
    <text evidence="1 2">Belongs to the BioY family.</text>
</comment>
<comment type="caution">
    <text evidence="4">The sequence shown here is derived from an EMBL/GenBank/DDBJ whole genome shotgun (WGS) entry which is preliminary data.</text>
</comment>
<dbReference type="OrthoDB" id="9803495at2"/>
<feature type="transmembrane region" description="Helical" evidence="3">
    <location>
        <begin position="12"/>
        <end position="31"/>
    </location>
</feature>
<feature type="transmembrane region" description="Helical" evidence="3">
    <location>
        <begin position="61"/>
        <end position="79"/>
    </location>
</feature>
<accession>A0A3E2TH27</accession>
<dbReference type="RefSeq" id="WP_117522193.1">
    <property type="nucleotide sequence ID" value="NZ_JBHWMK010000047.1"/>
</dbReference>
<evidence type="ECO:0000313" key="4">
    <source>
        <dbReference type="EMBL" id="RGB74697.1"/>
    </source>
</evidence>
<dbReference type="GO" id="GO:0005886">
    <property type="term" value="C:plasma membrane"/>
    <property type="evidence" value="ECO:0007669"/>
    <property type="project" value="UniProtKB-SubCell"/>
</dbReference>
<dbReference type="GO" id="GO:0015225">
    <property type="term" value="F:biotin transmembrane transporter activity"/>
    <property type="evidence" value="ECO:0007669"/>
    <property type="project" value="UniProtKB-UniRule"/>
</dbReference>
<keyword evidence="5" id="KW-1185">Reference proteome</keyword>
<dbReference type="PIRSF" id="PIRSF016661">
    <property type="entry name" value="BioY"/>
    <property type="match status" value="1"/>
</dbReference>
<keyword evidence="2" id="KW-0813">Transport</keyword>
<keyword evidence="2 3" id="KW-0472">Membrane</keyword>
<dbReference type="PANTHER" id="PTHR34295:SF1">
    <property type="entry name" value="BIOTIN TRANSPORTER BIOY"/>
    <property type="match status" value="1"/>
</dbReference>
<evidence type="ECO:0000256" key="2">
    <source>
        <dbReference type="PIRNR" id="PIRNR016661"/>
    </source>
</evidence>
<gene>
    <name evidence="4" type="ORF">DXA39_07985</name>
</gene>